<evidence type="ECO:0000313" key="8">
    <source>
        <dbReference type="Proteomes" id="UP000186698"/>
    </source>
</evidence>
<feature type="transmembrane region" description="Helical" evidence="6">
    <location>
        <begin position="100"/>
        <end position="123"/>
    </location>
</feature>
<feature type="transmembrane region" description="Helical" evidence="6">
    <location>
        <begin position="283"/>
        <end position="304"/>
    </location>
</feature>
<feature type="transmembrane region" description="Helical" evidence="6">
    <location>
        <begin position="473"/>
        <end position="498"/>
    </location>
</feature>
<feature type="transmembrane region" description="Helical" evidence="6">
    <location>
        <begin position="406"/>
        <end position="423"/>
    </location>
</feature>
<evidence type="ECO:0000256" key="2">
    <source>
        <dbReference type="ARBA" id="ARBA00022692"/>
    </source>
</evidence>
<dbReference type="RefSeq" id="XP_041446779.1">
    <property type="nucleotide sequence ID" value="XM_041590845.1"/>
</dbReference>
<feature type="compositionally biased region" description="Basic and acidic residues" evidence="5">
    <location>
        <begin position="577"/>
        <end position="593"/>
    </location>
</feature>
<dbReference type="GO" id="GO:0008271">
    <property type="term" value="F:secondary active sulfate transmembrane transporter activity"/>
    <property type="evidence" value="ECO:0007669"/>
    <property type="project" value="InterPro"/>
</dbReference>
<dbReference type="GO" id="GO:1902476">
    <property type="term" value="P:chloride transmembrane transport"/>
    <property type="evidence" value="ECO:0000318"/>
    <property type="project" value="GO_Central"/>
</dbReference>
<dbReference type="CDD" id="cd07042">
    <property type="entry name" value="STAS_SulP_like_sulfate_transporter"/>
    <property type="match status" value="1"/>
</dbReference>
<feature type="transmembrane region" description="Helical" evidence="6">
    <location>
        <begin position="371"/>
        <end position="394"/>
    </location>
</feature>
<feature type="domain" description="STAS" evidence="7">
    <location>
        <begin position="522"/>
        <end position="731"/>
    </location>
</feature>
<evidence type="ECO:0000256" key="6">
    <source>
        <dbReference type="SAM" id="Phobius"/>
    </source>
</evidence>
<dbReference type="RefSeq" id="XP_041446780.1">
    <property type="nucleotide sequence ID" value="XM_041590846.1"/>
</dbReference>
<sequence length="747" mass="82404">MTEEIEIELSGKSYDTKHCVFSEAELDDIAPKSQGQPSLWTWMKSHTRCSLGMGRSLLLNYIPVLRWIHRYPFKEWILGDVISGLSVGIMQLPQGLAYSLLAGLPPVFGLYTSFYPAFIYFLLGTSRHISVGTFAVVCAMTGGVTETLVPEENMLIGNNATFYDTVARDNLRVEVATALAFLVGLIQIALGLLQFGFVVIYLSDPLISGYTTASAVHVLVAQLKYLLGIKLSQKTELFSLINTLMNLSSSITETSIGTVITSLIAIVVLLIMKFLNEKLFSRFIIPIPIELILLIVSTGISYGVGLQDLFGIENVGDIPVGLKAPVLPNINYFEDIIGNAFAIAIVGYAITISLGKVFASKHGYKVDTNQELVALGCSNFIGSFFHCFATSASLSRSLVQESTGGNSQISSAVASLVIFIFILRAGELFQDLPKAVLSAIVVVNVKGMFKQFLDIPLLWKTNKVDLLIWLVTFFATILLNMVMGLAVSVAFSLLTVIFRTQVSDYSILGQVNEMGIYRDVAKYQQAKELAGIKIFHSSSSVYFANAELYMKALNRKCGMNIERLIEKRRKAIKKQKKNQEKATKKAKKEKEQPQEVTGRVNIGFDGLQLESPPNETQQTKENETVDGAVVAIPEGDANEEKVEVITLQSLGLEKPSFHSLILDFSAFNFVDTACIKVFKKIFNDFAEIEVNVFLTCCNATVMNGLEQGNFFNDTIRKSCVFNSVHDAVTHLTGDRDIFVQDEPDTHL</sequence>
<dbReference type="NCBIfam" id="TIGR00815">
    <property type="entry name" value="sulP"/>
    <property type="match status" value="1"/>
</dbReference>
<evidence type="ECO:0000256" key="3">
    <source>
        <dbReference type="ARBA" id="ARBA00022989"/>
    </source>
</evidence>
<dbReference type="OMA" id="FANYWRI"/>
<dbReference type="PaxDb" id="8355-A0A1L8GPX5"/>
<name>A0A1L8GPX5_XENLA</name>
<dbReference type="GeneID" id="108713584"/>
<accession>A0A1L8GPX5</accession>
<evidence type="ECO:0000259" key="7">
    <source>
        <dbReference type="PROSITE" id="PS50801"/>
    </source>
</evidence>
<dbReference type="OrthoDB" id="288203at2759"/>
<dbReference type="InterPro" id="IPR018045">
    <property type="entry name" value="S04_transporter_CS"/>
</dbReference>
<feature type="region of interest" description="Disordered" evidence="5">
    <location>
        <begin position="574"/>
        <end position="596"/>
    </location>
</feature>
<dbReference type="GO" id="GO:0005886">
    <property type="term" value="C:plasma membrane"/>
    <property type="evidence" value="ECO:0000318"/>
    <property type="project" value="GO_Central"/>
</dbReference>
<feature type="transmembrane region" description="Helical" evidence="6">
    <location>
        <begin position="178"/>
        <end position="202"/>
    </location>
</feature>
<dbReference type="InterPro" id="IPR036513">
    <property type="entry name" value="STAS_dom_sf"/>
</dbReference>
<evidence type="ECO:0000256" key="5">
    <source>
        <dbReference type="SAM" id="MobiDB-lite"/>
    </source>
</evidence>
<evidence type="ECO:0000256" key="4">
    <source>
        <dbReference type="ARBA" id="ARBA00023136"/>
    </source>
</evidence>
<dbReference type="PROSITE" id="PS50801">
    <property type="entry name" value="STAS"/>
    <property type="match status" value="1"/>
</dbReference>
<dbReference type="GO" id="GO:1902358">
    <property type="term" value="P:sulfate transmembrane transport"/>
    <property type="evidence" value="ECO:0000318"/>
    <property type="project" value="GO_Central"/>
</dbReference>
<reference evidence="9 10" key="1">
    <citation type="submission" date="2025-04" db="UniProtKB">
        <authorList>
            <consortium name="RefSeq"/>
        </authorList>
    </citation>
    <scope>IDENTIFICATION</scope>
    <source>
        <strain evidence="9 10">J_2021</strain>
        <tissue evidence="9 10">Erythrocytes</tissue>
    </source>
</reference>
<dbReference type="AlphaFoldDB" id="A0A1L8GPX5"/>
<evidence type="ECO:0000313" key="10">
    <source>
        <dbReference type="RefSeq" id="XP_041446780.1"/>
    </source>
</evidence>
<feature type="transmembrane region" description="Helical" evidence="6">
    <location>
        <begin position="336"/>
        <end position="359"/>
    </location>
</feature>
<dbReference type="Pfam" id="PF01740">
    <property type="entry name" value="STAS"/>
    <property type="match status" value="1"/>
</dbReference>
<dbReference type="InterPro" id="IPR001902">
    <property type="entry name" value="SLC26A/SulP_fam"/>
</dbReference>
<dbReference type="Proteomes" id="UP000186698">
    <property type="component" value="Chromosome 4L"/>
</dbReference>
<feature type="transmembrane region" description="Helical" evidence="6">
    <location>
        <begin position="254"/>
        <end position="271"/>
    </location>
</feature>
<proteinExistence type="predicted"/>
<dbReference type="GO" id="GO:0015116">
    <property type="term" value="F:sulfate transmembrane transporter activity"/>
    <property type="evidence" value="ECO:0000318"/>
    <property type="project" value="GO_Central"/>
</dbReference>
<dbReference type="PANTHER" id="PTHR11814">
    <property type="entry name" value="SULFATE TRANSPORTER"/>
    <property type="match status" value="1"/>
</dbReference>
<dbReference type="InterPro" id="IPR011547">
    <property type="entry name" value="SLC26A/SulP_dom"/>
</dbReference>
<gene>
    <name evidence="9 10" type="primary">LOC108713584</name>
</gene>
<keyword evidence="2 6" id="KW-0812">Transmembrane</keyword>
<evidence type="ECO:0000256" key="1">
    <source>
        <dbReference type="ARBA" id="ARBA00004141"/>
    </source>
</evidence>
<dbReference type="SUPFAM" id="SSF52091">
    <property type="entry name" value="SpoIIaa-like"/>
    <property type="match status" value="1"/>
</dbReference>
<dbReference type="KEGG" id="xla:108713584"/>
<keyword evidence="4 6" id="KW-0472">Membrane</keyword>
<dbReference type="Gene3D" id="3.30.750.24">
    <property type="entry name" value="STAS domain"/>
    <property type="match status" value="1"/>
</dbReference>
<organism evidence="8 9">
    <name type="scientific">Xenopus laevis</name>
    <name type="common">African clawed frog</name>
    <dbReference type="NCBI Taxonomy" id="8355"/>
    <lineage>
        <taxon>Eukaryota</taxon>
        <taxon>Metazoa</taxon>
        <taxon>Chordata</taxon>
        <taxon>Craniata</taxon>
        <taxon>Vertebrata</taxon>
        <taxon>Euteleostomi</taxon>
        <taxon>Amphibia</taxon>
        <taxon>Batrachia</taxon>
        <taxon>Anura</taxon>
        <taxon>Pipoidea</taxon>
        <taxon>Pipidae</taxon>
        <taxon>Xenopodinae</taxon>
        <taxon>Xenopus</taxon>
        <taxon>Xenopus</taxon>
    </lineage>
</organism>
<dbReference type="InterPro" id="IPR002645">
    <property type="entry name" value="STAS_dom"/>
</dbReference>
<evidence type="ECO:0000313" key="9">
    <source>
        <dbReference type="RefSeq" id="XP_041446779.1"/>
    </source>
</evidence>
<comment type="subcellular location">
    <subcellularLocation>
        <location evidence="1">Membrane</location>
        <topology evidence="1">Multi-pass membrane protein</topology>
    </subcellularLocation>
</comment>
<dbReference type="GO" id="GO:0019531">
    <property type="term" value="F:oxalate transmembrane transporter activity"/>
    <property type="evidence" value="ECO:0000318"/>
    <property type="project" value="GO_Central"/>
</dbReference>
<dbReference type="PROSITE" id="PS01130">
    <property type="entry name" value="SLC26A"/>
    <property type="match status" value="1"/>
</dbReference>
<dbReference type="Pfam" id="PF00916">
    <property type="entry name" value="Sulfate_transp"/>
    <property type="match status" value="1"/>
</dbReference>
<dbReference type="STRING" id="8355.A0A1L8GPX5"/>
<keyword evidence="8" id="KW-1185">Reference proteome</keyword>
<protein>
    <submittedName>
        <fullName evidence="9 10">Solute carrier family 26 member 6 isoform X1</fullName>
    </submittedName>
</protein>
<keyword evidence="3 6" id="KW-1133">Transmembrane helix</keyword>
<dbReference type="GO" id="GO:0140900">
    <property type="term" value="F:chloride:bicarbonate antiporter activity"/>
    <property type="evidence" value="ECO:0000318"/>
    <property type="project" value="GO_Central"/>
</dbReference>